<keyword evidence="4" id="KW-1185">Reference proteome</keyword>
<feature type="compositionally biased region" description="Basic and acidic residues" evidence="2">
    <location>
        <begin position="122"/>
        <end position="132"/>
    </location>
</feature>
<name>A0A9D5H283_9LILI</name>
<dbReference type="PANTHER" id="PTHR43941">
    <property type="entry name" value="STRUCTURAL MAINTENANCE OF CHROMOSOMES PROTEIN 2"/>
    <property type="match status" value="1"/>
</dbReference>
<evidence type="ECO:0000313" key="3">
    <source>
        <dbReference type="EMBL" id="KAJ0960541.1"/>
    </source>
</evidence>
<feature type="region of interest" description="Disordered" evidence="2">
    <location>
        <begin position="665"/>
        <end position="719"/>
    </location>
</feature>
<feature type="compositionally biased region" description="Polar residues" evidence="2">
    <location>
        <begin position="676"/>
        <end position="694"/>
    </location>
</feature>
<evidence type="ECO:0008006" key="5">
    <source>
        <dbReference type="Google" id="ProtNLM"/>
    </source>
</evidence>
<dbReference type="AlphaFoldDB" id="A0A9D5H283"/>
<dbReference type="PANTHER" id="PTHR43941:SF5">
    <property type="entry name" value="ELKS_RAB6-INTERACTING_CAST FAMILY PROTEIN"/>
    <property type="match status" value="1"/>
</dbReference>
<dbReference type="Gene3D" id="1.10.287.1490">
    <property type="match status" value="1"/>
</dbReference>
<dbReference type="EMBL" id="JAGGNH010000072">
    <property type="protein sequence ID" value="KAJ0960541.1"/>
    <property type="molecule type" value="Genomic_DNA"/>
</dbReference>
<organism evidence="3 4">
    <name type="scientific">Dioscorea zingiberensis</name>
    <dbReference type="NCBI Taxonomy" id="325984"/>
    <lineage>
        <taxon>Eukaryota</taxon>
        <taxon>Viridiplantae</taxon>
        <taxon>Streptophyta</taxon>
        <taxon>Embryophyta</taxon>
        <taxon>Tracheophyta</taxon>
        <taxon>Spermatophyta</taxon>
        <taxon>Magnoliopsida</taxon>
        <taxon>Liliopsida</taxon>
        <taxon>Dioscoreales</taxon>
        <taxon>Dioscoreaceae</taxon>
        <taxon>Dioscorea</taxon>
    </lineage>
</organism>
<dbReference type="OrthoDB" id="10255522at2759"/>
<comment type="caution">
    <text evidence="3">The sequence shown here is derived from an EMBL/GenBank/DDBJ whole genome shotgun (WGS) entry which is preliminary data.</text>
</comment>
<protein>
    <recommendedName>
        <fullName evidence="5">MAR-binding filament-like protein 1-1</fullName>
    </recommendedName>
</protein>
<accession>A0A9D5H283</accession>
<dbReference type="GO" id="GO:0000793">
    <property type="term" value="C:condensed chromosome"/>
    <property type="evidence" value="ECO:0007669"/>
    <property type="project" value="TreeGrafter"/>
</dbReference>
<dbReference type="GO" id="GO:0003682">
    <property type="term" value="F:chromatin binding"/>
    <property type="evidence" value="ECO:0007669"/>
    <property type="project" value="TreeGrafter"/>
</dbReference>
<evidence type="ECO:0000313" key="4">
    <source>
        <dbReference type="Proteomes" id="UP001085076"/>
    </source>
</evidence>
<evidence type="ECO:0000256" key="2">
    <source>
        <dbReference type="SAM" id="MobiDB-lite"/>
    </source>
</evidence>
<feature type="coiled-coil region" evidence="1">
    <location>
        <begin position="202"/>
        <end position="663"/>
    </location>
</feature>
<sequence length="719" mass="82053">MRRLLPPFLHPLLLLEHDARHPPDLPLPSQEMFFPDSSSAQDSEDHRFPGCKFRVRLYRNPGRYSRRRLRGSPGRGIRVGESATAERREKTIGRRCRSFHQVLVDRRKAAACRRAKGGGGEEMERREGKRVQESSYGGEELGFSSGNRDDPGRLDLADQEVTPGNPLVPFLNELGIIGSNCARLHYIPPLERKEKSAMESTIESMKAKQNEQEVAMTKLKEAFHARLLGEQEERKRQVNNLKQEEASLLNQLASANERIATLSQELEREKKLVEMFKAHKDDLEHVITKAGEDRKVLEARLKEKMDVVDVLNDKDLTRKINSLSAERDKTERTLRDLMDKFNDLKLSSEKRLAHDSELLTKKDDQLHQLQEKVAHALREIKDHQSVVHALTTERNDLKAKLEKEVNDREKLRKELQITQRASEASNLVASNLSKELEEVKKSYADLNSKVSEMQHVFSETKKSLNANLEEANSAINELSNNLFSVKEALRITKDELDAASNELKDVMKERETLKKELLEIYKKAEITAHELKEERNLVATLNRDLEVLGKQLLKDSEARRALESDLDEATKSLDEMNKSALLLSKELESTNSRTTSLETEKEMLFKSLIEQKDITKEAHENLEDAQNLITRLGSERENLEKRSKMLEDDLAAAKGEILRLRRQISARKESKHSTNEHSQSTEVSSTKKNTNNVPSGVPFPVKKTGGRRRKGDSTSDADQ</sequence>
<feature type="region of interest" description="Disordered" evidence="2">
    <location>
        <begin position="114"/>
        <end position="152"/>
    </location>
</feature>
<gene>
    <name evidence="3" type="ORF">J5N97_001631</name>
</gene>
<dbReference type="GO" id="GO:0007076">
    <property type="term" value="P:mitotic chromosome condensation"/>
    <property type="evidence" value="ECO:0007669"/>
    <property type="project" value="TreeGrafter"/>
</dbReference>
<dbReference type="GO" id="GO:0000796">
    <property type="term" value="C:condensin complex"/>
    <property type="evidence" value="ECO:0007669"/>
    <property type="project" value="TreeGrafter"/>
</dbReference>
<reference evidence="3 4" key="1">
    <citation type="journal article" date="2022" name="Hortic Res">
        <title>The genome of Dioscorea zingiberensis sheds light on the biosynthesis, origin and evolution of the medicinally important diosgenin saponins.</title>
        <authorList>
            <person name="Li Y."/>
            <person name="Tan C."/>
            <person name="Li Z."/>
            <person name="Guo J."/>
            <person name="Li S."/>
            <person name="Chen X."/>
            <person name="Wang C."/>
            <person name="Dai X."/>
            <person name="Yang H."/>
            <person name="Song W."/>
            <person name="Hou L."/>
            <person name="Xu J."/>
            <person name="Tong Z."/>
            <person name="Xu A."/>
            <person name="Yuan X."/>
            <person name="Wang W."/>
            <person name="Yang Q."/>
            <person name="Chen L."/>
            <person name="Sun Z."/>
            <person name="Wang K."/>
            <person name="Pan B."/>
            <person name="Chen J."/>
            <person name="Bao Y."/>
            <person name="Liu F."/>
            <person name="Qi X."/>
            <person name="Gang D.R."/>
            <person name="Wen J."/>
            <person name="Li J."/>
        </authorList>
    </citation>
    <scope>NUCLEOTIDE SEQUENCE [LARGE SCALE GENOMIC DNA]</scope>
    <source>
        <strain evidence="3">Dzin_1.0</strain>
    </source>
</reference>
<feature type="compositionally biased region" description="Basic and acidic residues" evidence="2">
    <location>
        <begin position="666"/>
        <end position="675"/>
    </location>
</feature>
<dbReference type="Proteomes" id="UP001085076">
    <property type="component" value="Unassembled WGS sequence"/>
</dbReference>
<proteinExistence type="predicted"/>
<feature type="region of interest" description="Disordered" evidence="2">
    <location>
        <begin position="64"/>
        <end position="86"/>
    </location>
</feature>
<keyword evidence="1" id="KW-0175">Coiled coil</keyword>
<evidence type="ECO:0000256" key="1">
    <source>
        <dbReference type="SAM" id="Coils"/>
    </source>
</evidence>
<dbReference type="GO" id="GO:0000785">
    <property type="term" value="C:chromatin"/>
    <property type="evidence" value="ECO:0007669"/>
    <property type="project" value="TreeGrafter"/>
</dbReference>